<dbReference type="InterPro" id="IPR015943">
    <property type="entry name" value="WD40/YVTN_repeat-like_dom_sf"/>
</dbReference>
<name>A0A090QV00_NONUL</name>
<accession>A0A090QV00</accession>
<dbReference type="AlphaFoldDB" id="A0A090QV00"/>
<gene>
    <name evidence="1" type="ORF">JCM19314_3336</name>
</gene>
<comment type="caution">
    <text evidence="1">The sequence shown here is derived from an EMBL/GenBank/DDBJ whole genome shotgun (WGS) entry which is preliminary data.</text>
</comment>
<protein>
    <submittedName>
        <fullName evidence="1">Uncharacterized protein</fullName>
    </submittedName>
</protein>
<evidence type="ECO:0000313" key="2">
    <source>
        <dbReference type="Proteomes" id="UP000029226"/>
    </source>
</evidence>
<sequence>MRGLIAVLFISLFLIGCNDNVTVNQQILNRIPTDSKIIIATNDVKNLNDVLSSSALMEEVKELERIQELKTASAFLLDYDLKGGESIIAISPEGKDDIAITLITDILESKIIKADSMSVHTYDQITYAEDTTHEIPYYYLNHNGFHIASTSRLVIESLIRRNVEDYIFDSQFASIYDRTSGSDLSIYIHGSQKDWLQHFLLKQNSRTSKVRGHWFQLEPRKTDHAFNIDGIFTYADSSQQFHAIFNDLKAQQNRVPAIIPSNVDQAVIVTYKDAHKLHRQVNHYNGTTSKLNKTLQLILDNSTELAQVALPKTDALVFSLKPFEALFMDMDSATSAKFDYRNFTIYELREPVKTQGMQPLLPVDNYKFLTVIEDYLILSTTATAPEEFIVSYQNKSALSQQAWWEDLSNNISDSSTLMYFTSLNIIQESVTDKGDSKIINKISSKDFPFMVSQYVHEKGYAHYHTSIPQIDASIQNTGIVQTGSYKSPRKIIAGPFLFPNHLTGKHDVAFQDEDFKLHLLTDTGKKHWSKQLDAIIIGKINAVDGYKNGRKQLAFSTSKSLYYLDRNGKDVNKYPIQIKGGITQPLSVFDYDNSRNYRFLVTHGKTLTMYDINGKVVKGFKYKKQDEIISQPQHYRVGSRDYIAFAKADNTISLLNRTGKVRTKVKEKVSLTGAMSFQKNLIKMLDGNQLIYLNPVTGKITNSGKTVSATEYYIALDGIEIIQNNNKLLINGKSIELPYGTYNNVKVDKLLREEYIHLIDSGENQVYLLDKKGAILNSFPVYGKENTAIARSKSNFLTTLDGDDIIIYKW</sequence>
<dbReference type="InterPro" id="IPR011047">
    <property type="entry name" value="Quinoprotein_ADH-like_sf"/>
</dbReference>
<dbReference type="Gene3D" id="2.130.10.10">
    <property type="entry name" value="YVTN repeat-like/Quinoprotein amine dehydrogenase"/>
    <property type="match status" value="1"/>
</dbReference>
<proteinExistence type="predicted"/>
<organism evidence="1 2">
    <name type="scientific">Nonlabens ulvanivorans</name>
    <name type="common">Persicivirga ulvanivorans</name>
    <dbReference type="NCBI Taxonomy" id="906888"/>
    <lineage>
        <taxon>Bacteria</taxon>
        <taxon>Pseudomonadati</taxon>
        <taxon>Bacteroidota</taxon>
        <taxon>Flavobacteriia</taxon>
        <taxon>Flavobacteriales</taxon>
        <taxon>Flavobacteriaceae</taxon>
        <taxon>Nonlabens</taxon>
    </lineage>
</organism>
<reference evidence="1 2" key="1">
    <citation type="journal article" date="2014" name="Genome Announc.">
        <title>Draft Genome Sequences of Marine Flavobacterium Nonlabens Strains NR17, NR24, NR27, NR32, NR33, and Ara13.</title>
        <authorList>
            <person name="Nakanishi M."/>
            <person name="Meirelles P."/>
            <person name="Suzuki R."/>
            <person name="Takatani N."/>
            <person name="Mino S."/>
            <person name="Suda W."/>
            <person name="Oshima K."/>
            <person name="Hattori M."/>
            <person name="Ohkuma M."/>
            <person name="Hosokawa M."/>
            <person name="Miyashita K."/>
            <person name="Thompson F.L."/>
            <person name="Niwa A."/>
            <person name="Sawabe T."/>
            <person name="Sawabe T."/>
        </authorList>
    </citation>
    <scope>NUCLEOTIDE SEQUENCE [LARGE SCALE GENOMIC DNA]</scope>
    <source>
        <strain evidence="2">JCM19314</strain>
    </source>
</reference>
<dbReference type="EMBL" id="BBMM01000002">
    <property type="protein sequence ID" value="GAK99291.1"/>
    <property type="molecule type" value="Genomic_DNA"/>
</dbReference>
<dbReference type="PROSITE" id="PS51257">
    <property type="entry name" value="PROKAR_LIPOPROTEIN"/>
    <property type="match status" value="1"/>
</dbReference>
<evidence type="ECO:0000313" key="1">
    <source>
        <dbReference type="EMBL" id="GAK99291.1"/>
    </source>
</evidence>
<dbReference type="SUPFAM" id="SSF50998">
    <property type="entry name" value="Quinoprotein alcohol dehydrogenase-like"/>
    <property type="match status" value="1"/>
</dbReference>
<dbReference type="Proteomes" id="UP000029226">
    <property type="component" value="Unassembled WGS sequence"/>
</dbReference>